<accession>A0ABQ0M0W1</accession>
<gene>
    <name evidence="2" type="ORF">MCHLO_13530</name>
</gene>
<dbReference type="EMBL" id="DF849364">
    <property type="protein sequence ID" value="GAT56940.1"/>
    <property type="molecule type" value="Genomic_DNA"/>
</dbReference>
<feature type="region of interest" description="Disordered" evidence="1">
    <location>
        <begin position="269"/>
        <end position="288"/>
    </location>
</feature>
<evidence type="ECO:0000256" key="1">
    <source>
        <dbReference type="SAM" id="MobiDB-lite"/>
    </source>
</evidence>
<evidence type="ECO:0000313" key="3">
    <source>
        <dbReference type="Proteomes" id="UP000815677"/>
    </source>
</evidence>
<evidence type="ECO:0000313" key="2">
    <source>
        <dbReference type="EMBL" id="GAT56940.1"/>
    </source>
</evidence>
<keyword evidence="3" id="KW-1185">Reference proteome</keyword>
<name>A0ABQ0M0W1_MYCCL</name>
<feature type="compositionally biased region" description="Basic and acidic residues" evidence="1">
    <location>
        <begin position="57"/>
        <end position="67"/>
    </location>
</feature>
<dbReference type="Proteomes" id="UP000815677">
    <property type="component" value="Unassembled WGS sequence"/>
</dbReference>
<proteinExistence type="predicted"/>
<feature type="region of interest" description="Disordered" evidence="1">
    <location>
        <begin position="57"/>
        <end position="80"/>
    </location>
</feature>
<sequence>MSHLRRPPAPRQATAGIPESSTLAAAAPSLGIPSFTPTALGFGVVTGVNADVECERASADHGGRRDSQLQPSRPRSDAALASKRWSTRWCEKRRDGYASCAVKRRENEADLSSRPFVVWEAVVRRSAAARARLSAELHLSCQPKRRHGTAADLPSAFVWRSSLPYLNASLHDSAFVGTRGSQKEGSAARGLGLDAEDGAELPSFLASQRAPAAPTPSSRCIAVGVDGRLPSPSSIRPHRDGILFPEPRFRELPYPRCAIIHPQALPTATTSSMSHTVKTTKTQTPRFSSRCRSSRDLAQPGKRLAVVYHARRRSRGLPNGI</sequence>
<protein>
    <submittedName>
        <fullName evidence="2">Uncharacterized protein</fullName>
    </submittedName>
</protein>
<reference evidence="2" key="1">
    <citation type="submission" date="2014-09" db="EMBL/GenBank/DDBJ databases">
        <title>Genome sequence of the luminous mushroom Mycena chlorophos for searching fungal bioluminescence genes.</title>
        <authorList>
            <person name="Tanaka Y."/>
            <person name="Kasuga D."/>
            <person name="Oba Y."/>
            <person name="Hase S."/>
            <person name="Sato K."/>
            <person name="Oba Y."/>
            <person name="Sakakibara Y."/>
        </authorList>
    </citation>
    <scope>NUCLEOTIDE SEQUENCE</scope>
</reference>
<organism evidence="2 3">
    <name type="scientific">Mycena chlorophos</name>
    <name type="common">Agaric fungus</name>
    <name type="synonym">Agaricus chlorophos</name>
    <dbReference type="NCBI Taxonomy" id="658473"/>
    <lineage>
        <taxon>Eukaryota</taxon>
        <taxon>Fungi</taxon>
        <taxon>Dikarya</taxon>
        <taxon>Basidiomycota</taxon>
        <taxon>Agaricomycotina</taxon>
        <taxon>Agaricomycetes</taxon>
        <taxon>Agaricomycetidae</taxon>
        <taxon>Agaricales</taxon>
        <taxon>Marasmiineae</taxon>
        <taxon>Mycenaceae</taxon>
        <taxon>Mycena</taxon>
    </lineage>
</organism>